<evidence type="ECO:0000259" key="1">
    <source>
        <dbReference type="Pfam" id="PF01323"/>
    </source>
</evidence>
<dbReference type="PANTHER" id="PTHR13887:SF41">
    <property type="entry name" value="THIOREDOXIN SUPERFAMILY PROTEIN"/>
    <property type="match status" value="1"/>
</dbReference>
<feature type="domain" description="DSBA-like thioredoxin" evidence="1">
    <location>
        <begin position="6"/>
        <end position="212"/>
    </location>
</feature>
<reference evidence="2 3" key="1">
    <citation type="submission" date="2023-04" db="EMBL/GenBank/DDBJ databases">
        <title>Colletotrichum tabacum stain YC1 causing leaf anthracnose on Nicotiana tabacum(L.) cv.</title>
        <authorList>
            <person name="Ji Z."/>
            <person name="Wang M."/>
            <person name="Zhang J."/>
            <person name="Wang N."/>
            <person name="Zhou Z."/>
        </authorList>
    </citation>
    <scope>NUCLEOTIDE SEQUENCE [LARGE SCALE GENOMIC DNA]</scope>
    <source>
        <strain evidence="2 3">YC1</strain>
    </source>
</reference>
<dbReference type="PANTHER" id="PTHR13887">
    <property type="entry name" value="GLUTATHIONE S-TRANSFERASE KAPPA"/>
    <property type="match status" value="1"/>
</dbReference>
<keyword evidence="3" id="KW-1185">Reference proteome</keyword>
<sequence length="233" mass="25853">MTVIKIDVVFDFVCAWCYIGKRKLDRAIALYQKTYPGGKDDVFAITWHPYYLGYNPSSHSVDKSQLADTKLSDMSPERRAALTRRMEQVGRSVGINFQWGGKIGPNTRGAHRLVRLSRAKGPEATADVIERLFEAYHELEKDITEEEVLRAVASDAGLDSAEVEGLLKSETGLDEVDNDEKRGRDISGGAGVPLFVIQDSHRLEGAQDASDFYEARLFNGRKLLEVEGADTAA</sequence>
<comment type="caution">
    <text evidence="2">The sequence shown here is derived from an EMBL/GenBank/DDBJ whole genome shotgun (WGS) entry which is preliminary data.</text>
</comment>
<dbReference type="GO" id="GO:0016491">
    <property type="term" value="F:oxidoreductase activity"/>
    <property type="evidence" value="ECO:0007669"/>
    <property type="project" value="InterPro"/>
</dbReference>
<accession>A0AAV9TDG3</accession>
<gene>
    <name evidence="2" type="ORF">QIS74_06098</name>
</gene>
<organism evidence="2 3">
    <name type="scientific">Colletotrichum tabaci</name>
    <dbReference type="NCBI Taxonomy" id="1209068"/>
    <lineage>
        <taxon>Eukaryota</taxon>
        <taxon>Fungi</taxon>
        <taxon>Dikarya</taxon>
        <taxon>Ascomycota</taxon>
        <taxon>Pezizomycotina</taxon>
        <taxon>Sordariomycetes</taxon>
        <taxon>Hypocreomycetidae</taxon>
        <taxon>Glomerellales</taxon>
        <taxon>Glomerellaceae</taxon>
        <taxon>Colletotrichum</taxon>
        <taxon>Colletotrichum destructivum species complex</taxon>
    </lineage>
</organism>
<name>A0AAV9TDG3_9PEZI</name>
<dbReference type="Pfam" id="PF01323">
    <property type="entry name" value="DSBA"/>
    <property type="match status" value="1"/>
</dbReference>
<dbReference type="CDD" id="cd03024">
    <property type="entry name" value="DsbA_FrnE"/>
    <property type="match status" value="1"/>
</dbReference>
<dbReference type="InterPro" id="IPR036249">
    <property type="entry name" value="Thioredoxin-like_sf"/>
</dbReference>
<evidence type="ECO:0000313" key="3">
    <source>
        <dbReference type="Proteomes" id="UP001327957"/>
    </source>
</evidence>
<protein>
    <submittedName>
        <fullName evidence="2">DSBA-like thioredoxin domain-containing protein</fullName>
    </submittedName>
</protein>
<dbReference type="AlphaFoldDB" id="A0AAV9TDG3"/>
<dbReference type="SUPFAM" id="SSF52833">
    <property type="entry name" value="Thioredoxin-like"/>
    <property type="match status" value="1"/>
</dbReference>
<dbReference type="Gene3D" id="3.40.30.10">
    <property type="entry name" value="Glutaredoxin"/>
    <property type="match status" value="1"/>
</dbReference>
<dbReference type="Proteomes" id="UP001327957">
    <property type="component" value="Unassembled WGS sequence"/>
</dbReference>
<proteinExistence type="predicted"/>
<evidence type="ECO:0000313" key="2">
    <source>
        <dbReference type="EMBL" id="KAK6218889.1"/>
    </source>
</evidence>
<dbReference type="EMBL" id="JASAOK010000032">
    <property type="protein sequence ID" value="KAK6218889.1"/>
    <property type="molecule type" value="Genomic_DNA"/>
</dbReference>
<dbReference type="InterPro" id="IPR001853">
    <property type="entry name" value="DSBA-like_thioredoxin_dom"/>
</dbReference>